<name>A0A383E713_9ZZZZ</name>
<dbReference type="InterPro" id="IPR036291">
    <property type="entry name" value="NAD(P)-bd_dom_sf"/>
</dbReference>
<comment type="similarity">
    <text evidence="1">Belongs to the short-chain dehydrogenases/reductases (SDR) family.</text>
</comment>
<accession>A0A383E713</accession>
<proteinExistence type="inferred from homology"/>
<dbReference type="Gene3D" id="3.40.50.720">
    <property type="entry name" value="NAD(P)-binding Rossmann-like Domain"/>
    <property type="match status" value="1"/>
</dbReference>
<dbReference type="EMBL" id="UINC01223246">
    <property type="protein sequence ID" value="SVE52364.1"/>
    <property type="molecule type" value="Genomic_DNA"/>
</dbReference>
<organism evidence="2">
    <name type="scientific">marine metagenome</name>
    <dbReference type="NCBI Taxonomy" id="408172"/>
    <lineage>
        <taxon>unclassified sequences</taxon>
        <taxon>metagenomes</taxon>
        <taxon>ecological metagenomes</taxon>
    </lineage>
</organism>
<dbReference type="AlphaFoldDB" id="A0A383E713"/>
<protein>
    <recommendedName>
        <fullName evidence="3">Short-chain dehydrogenase/reductase SDR</fullName>
    </recommendedName>
</protein>
<dbReference type="PANTHER" id="PTHR42879">
    <property type="entry name" value="3-OXOACYL-(ACYL-CARRIER-PROTEIN) REDUCTASE"/>
    <property type="match status" value="1"/>
</dbReference>
<feature type="non-terminal residue" evidence="2">
    <location>
        <position position="191"/>
    </location>
</feature>
<sequence>MDLGISGRRALVMGSSSGLGEATVESLVREGARVAVHSRSIRRSEKTRARLGAELSLAADFTEIGAASRLVNDAVAGLLGLDILVVNTSGGGIGSLLDKTSSDYELAYHSMLRPALEAMRAAVPALRQSDQARVVVLTARSVVEASTNLALSSVFRSGVSAAARSLAVDLAPDILINVVVIGQFETAALQR</sequence>
<evidence type="ECO:0000256" key="1">
    <source>
        <dbReference type="ARBA" id="ARBA00006484"/>
    </source>
</evidence>
<dbReference type="PRINTS" id="PR00081">
    <property type="entry name" value="GDHRDH"/>
</dbReference>
<gene>
    <name evidence="2" type="ORF">METZ01_LOCUS505218</name>
</gene>
<dbReference type="PANTHER" id="PTHR42879:SF6">
    <property type="entry name" value="NADPH-DEPENDENT REDUCTASE BACG"/>
    <property type="match status" value="1"/>
</dbReference>
<dbReference type="InterPro" id="IPR002347">
    <property type="entry name" value="SDR_fam"/>
</dbReference>
<dbReference type="SUPFAM" id="SSF51735">
    <property type="entry name" value="NAD(P)-binding Rossmann-fold domains"/>
    <property type="match status" value="1"/>
</dbReference>
<evidence type="ECO:0008006" key="3">
    <source>
        <dbReference type="Google" id="ProtNLM"/>
    </source>
</evidence>
<evidence type="ECO:0000313" key="2">
    <source>
        <dbReference type="EMBL" id="SVE52364.1"/>
    </source>
</evidence>
<reference evidence="2" key="1">
    <citation type="submission" date="2018-05" db="EMBL/GenBank/DDBJ databases">
        <authorList>
            <person name="Lanie J.A."/>
            <person name="Ng W.-L."/>
            <person name="Kazmierczak K.M."/>
            <person name="Andrzejewski T.M."/>
            <person name="Davidsen T.M."/>
            <person name="Wayne K.J."/>
            <person name="Tettelin H."/>
            <person name="Glass J.I."/>
            <person name="Rusch D."/>
            <person name="Podicherti R."/>
            <person name="Tsui H.-C.T."/>
            <person name="Winkler M.E."/>
        </authorList>
    </citation>
    <scope>NUCLEOTIDE SEQUENCE</scope>
</reference>
<dbReference type="Pfam" id="PF00106">
    <property type="entry name" value="adh_short"/>
    <property type="match status" value="1"/>
</dbReference>
<dbReference type="InterPro" id="IPR050259">
    <property type="entry name" value="SDR"/>
</dbReference>